<sequence length="53" mass="5594">MDQARCGIHDLPASCITDPQRSISATPIGGLSLIPSNDFNNQLAATTRKGALR</sequence>
<accession>A0ABY9NAF7</accession>
<dbReference type="RefSeq" id="WP_158091437.1">
    <property type="nucleotide sequence ID" value="NZ_CP133164.1"/>
</dbReference>
<name>A0ABY9NAF7_9PSED</name>
<organism evidence="1 2">
    <name type="scientific">Pseudomonas piscis</name>
    <dbReference type="NCBI Taxonomy" id="2614538"/>
    <lineage>
        <taxon>Bacteria</taxon>
        <taxon>Pseudomonadati</taxon>
        <taxon>Pseudomonadota</taxon>
        <taxon>Gammaproteobacteria</taxon>
        <taxon>Pseudomonadales</taxon>
        <taxon>Pseudomonadaceae</taxon>
        <taxon>Pseudomonas</taxon>
    </lineage>
</organism>
<dbReference type="EMBL" id="CP133164">
    <property type="protein sequence ID" value="WMN15479.1"/>
    <property type="molecule type" value="Genomic_DNA"/>
</dbReference>
<proteinExistence type="predicted"/>
<evidence type="ECO:0000313" key="2">
    <source>
        <dbReference type="Proteomes" id="UP001237292"/>
    </source>
</evidence>
<keyword evidence="2" id="KW-1185">Reference proteome</keyword>
<gene>
    <name evidence="1" type="ORF">QL104_19140</name>
</gene>
<protein>
    <submittedName>
        <fullName evidence="1">Uncharacterized protein</fullName>
    </submittedName>
</protein>
<dbReference type="Proteomes" id="UP001237292">
    <property type="component" value="Chromosome"/>
</dbReference>
<reference evidence="1 2" key="1">
    <citation type="journal article" date="2023" name="Access Microbiol">
        <title>The genome of a steinernematid-associated Pseudomonas piscis bacterium encodes the biosynthesis of insect toxins.</title>
        <authorList>
            <person name="Awori R.M."/>
            <person name="Hendre P."/>
            <person name="Amugune N.O."/>
        </authorList>
    </citation>
    <scope>NUCLEOTIDE SEQUENCE [LARGE SCALE GENOMIC DNA]</scope>
    <source>
        <strain evidence="1 2">75</strain>
    </source>
</reference>
<evidence type="ECO:0000313" key="1">
    <source>
        <dbReference type="EMBL" id="WMN15479.1"/>
    </source>
</evidence>